<dbReference type="Proteomes" id="UP001056837">
    <property type="component" value="Chromosome"/>
</dbReference>
<dbReference type="RefSeq" id="WP_253679271.1">
    <property type="nucleotide sequence ID" value="NZ_CP050861.1"/>
</dbReference>
<evidence type="ECO:0000313" key="1">
    <source>
        <dbReference type="EMBL" id="UTD15747.1"/>
    </source>
</evidence>
<dbReference type="EMBL" id="CP050861">
    <property type="protein sequence ID" value="UTD15747.1"/>
    <property type="molecule type" value="Genomic_DNA"/>
</dbReference>
<dbReference type="AlphaFoldDB" id="A0AAE9SFP8"/>
<reference evidence="1" key="1">
    <citation type="submission" date="2020-04" db="EMBL/GenBank/DDBJ databases">
        <title>Tenacibaculum mesophilum bac2.</title>
        <authorList>
            <person name="Li M."/>
        </authorList>
    </citation>
    <scope>NUCLEOTIDE SEQUENCE</scope>
    <source>
        <strain evidence="1">Bac2</strain>
    </source>
</reference>
<name>A0AAE9SFP8_9FLAO</name>
<keyword evidence="1" id="KW-0808">Transferase</keyword>
<protein>
    <submittedName>
        <fullName evidence="1">RNA methylase</fullName>
    </submittedName>
</protein>
<accession>A0AAE9SFP8</accession>
<organism evidence="1 2">
    <name type="scientific">Tenacibaculum mesophilum</name>
    <dbReference type="NCBI Taxonomy" id="104268"/>
    <lineage>
        <taxon>Bacteria</taxon>
        <taxon>Pseudomonadati</taxon>
        <taxon>Bacteroidota</taxon>
        <taxon>Flavobacteriia</taxon>
        <taxon>Flavobacteriales</taxon>
        <taxon>Flavobacteriaceae</taxon>
        <taxon>Tenacibaculum</taxon>
    </lineage>
</organism>
<gene>
    <name evidence="1" type="ORF">HER15_09805</name>
</gene>
<evidence type="ECO:0000313" key="2">
    <source>
        <dbReference type="Proteomes" id="UP001056837"/>
    </source>
</evidence>
<sequence length="437" mass="50280">MNNEKNSETWKKLYQNSQELTKPTSVDNILSDDDVIFLKQELKNIINRFLDRGELHKGIKVYINHELQNGIAEEMVANRPKEEETIEQWCMKLFRDQKFGVVFNSLESFSNEFTEKMCHIVSPLLQKAGMPLGGLSFLFFMGNYGFTPFGIHKEAKGEEGFLFHLGPNSKDFYTWDIEEYNQIEHNTQVFHEVDAMLPTSTTYPLKAKSAMFIPHHVYHIAKTDEFSLSVVMDYINPSRDYLEKTIATQIASKELQKNPNVGYLPPVDVTTDELDWNSLLNRKTWEQQYKKTLSKYITRLKSNAGVLQPSIVENKKSLPNPPFQIKGKTIFPLLIHTENTEKTCIMARGNEVVVSNNSQLNTIIEKLNTGETISFEELQNHLTPTWELMDVFDFVSQLARVEAIVIHKDNLTVISSDSEKSLSRESEIPVKVPNTQF</sequence>
<dbReference type="GO" id="GO:0008168">
    <property type="term" value="F:methyltransferase activity"/>
    <property type="evidence" value="ECO:0007669"/>
    <property type="project" value="UniProtKB-KW"/>
</dbReference>
<keyword evidence="1" id="KW-0489">Methyltransferase</keyword>
<proteinExistence type="predicted"/>
<dbReference type="GO" id="GO:0032259">
    <property type="term" value="P:methylation"/>
    <property type="evidence" value="ECO:0007669"/>
    <property type="project" value="UniProtKB-KW"/>
</dbReference>